<dbReference type="Pfam" id="PF19455">
    <property type="entry name" value="DUF5993"/>
    <property type="match status" value="1"/>
</dbReference>
<feature type="transmembrane region" description="Helical" evidence="1">
    <location>
        <begin position="31"/>
        <end position="49"/>
    </location>
</feature>
<dbReference type="Proteomes" id="UP001321520">
    <property type="component" value="Chromosome"/>
</dbReference>
<proteinExistence type="predicted"/>
<gene>
    <name evidence="2" type="ORF">M8T91_18165</name>
</gene>
<organism evidence="2 3">
    <name type="scientific">Microbulbifer spongiae</name>
    <dbReference type="NCBI Taxonomy" id="2944933"/>
    <lineage>
        <taxon>Bacteria</taxon>
        <taxon>Pseudomonadati</taxon>
        <taxon>Pseudomonadota</taxon>
        <taxon>Gammaproteobacteria</taxon>
        <taxon>Cellvibrionales</taxon>
        <taxon>Microbulbiferaceae</taxon>
        <taxon>Microbulbifer</taxon>
    </lineage>
</organism>
<sequence length="50" mass="5919">MMLPFLTVLIAIWFLWKGRRCAVIGWWLATLLIYIAWCAYHMTEVLGLSF</sequence>
<dbReference type="RefSeq" id="WP_301419151.1">
    <property type="nucleotide sequence ID" value="NZ_CP098023.1"/>
</dbReference>
<keyword evidence="1" id="KW-0812">Transmembrane</keyword>
<keyword evidence="1" id="KW-0472">Membrane</keyword>
<evidence type="ECO:0000313" key="3">
    <source>
        <dbReference type="Proteomes" id="UP001321520"/>
    </source>
</evidence>
<dbReference type="InterPro" id="IPR046035">
    <property type="entry name" value="DUF5993"/>
</dbReference>
<dbReference type="EMBL" id="CP098023">
    <property type="protein sequence ID" value="WKD51662.1"/>
    <property type="molecule type" value="Genomic_DNA"/>
</dbReference>
<evidence type="ECO:0000256" key="1">
    <source>
        <dbReference type="SAM" id="Phobius"/>
    </source>
</evidence>
<protein>
    <submittedName>
        <fullName evidence="2">DUF5993 family protein</fullName>
    </submittedName>
</protein>
<name>A0ABY9EH60_9GAMM</name>
<accession>A0ABY9EH60</accession>
<keyword evidence="1" id="KW-1133">Transmembrane helix</keyword>
<reference evidence="2 3" key="1">
    <citation type="submission" date="2022-05" db="EMBL/GenBank/DDBJ databases">
        <title>Microbulbifer sp. nov., isolated from sponge.</title>
        <authorList>
            <person name="Gao L."/>
        </authorList>
    </citation>
    <scope>NUCLEOTIDE SEQUENCE [LARGE SCALE GENOMIC DNA]</scope>
    <source>
        <strain evidence="2 3">MI-G</strain>
    </source>
</reference>
<keyword evidence="3" id="KW-1185">Reference proteome</keyword>
<evidence type="ECO:0000313" key="2">
    <source>
        <dbReference type="EMBL" id="WKD51662.1"/>
    </source>
</evidence>